<proteinExistence type="predicted"/>
<keyword evidence="1" id="KW-1185">Reference proteome</keyword>
<accession>A0AC58SAT2</accession>
<evidence type="ECO:0000313" key="2">
    <source>
        <dbReference type="RefSeq" id="XP_075082060.1"/>
    </source>
</evidence>
<gene>
    <name evidence="2" type="primary">LOC107767024</name>
</gene>
<evidence type="ECO:0000313" key="1">
    <source>
        <dbReference type="Proteomes" id="UP000790787"/>
    </source>
</evidence>
<protein>
    <submittedName>
        <fullName evidence="2">CBL-interacting serine/threonine-protein kinase 1-like</fullName>
    </submittedName>
</protein>
<sequence>MVLVQHEDEIMQSEKKKGMRVGKYDVGRTLGEGNFGKVKYARHVDSGQPFAIKILEKAPILDLNFIAQIKREIGSSKLLKHPNVVRLYEVLANKSKIYLVLEYVNGGELFDRIASKGKLKEAQGRKLFQQLIDGVSYCHNKGVFHRDLKLENVLIDIKGNIKITDFGLSALPQQFWEDGLLHTTCGSPNYVAPEILSNKGYDGATSDTWSCGVILYVILTGQLPFDDKNLAILYKKIFKGDVHIPKWLSLGAKYLIKKILDPNPRTRITMAEIKIDEWFKQDYVPANPYEEDLECDHISTDNQVLTVQEAARVDAQRDRESHYLINAFQLIGMSSCLDLSGFFEKEDISERKIRFTSTLLPKQLLDRIENTVTQMGFQVQKRHGKLKVLQEYKEQKCPTTLSVIAEVFEISPSLYGVELQKSSGDSIVYKQLCNRVSSDLGVQRTKEILI</sequence>
<reference evidence="2" key="2">
    <citation type="submission" date="2025-08" db="UniProtKB">
        <authorList>
            <consortium name="RefSeq"/>
        </authorList>
    </citation>
    <scope>IDENTIFICATION</scope>
    <source>
        <tissue evidence="2">Leaf</tissue>
    </source>
</reference>
<name>A0AC58SAT2_TOBAC</name>
<organism evidence="1 2">
    <name type="scientific">Nicotiana tabacum</name>
    <name type="common">Common tobacco</name>
    <dbReference type="NCBI Taxonomy" id="4097"/>
    <lineage>
        <taxon>Eukaryota</taxon>
        <taxon>Viridiplantae</taxon>
        <taxon>Streptophyta</taxon>
        <taxon>Embryophyta</taxon>
        <taxon>Tracheophyta</taxon>
        <taxon>Spermatophyta</taxon>
        <taxon>Magnoliopsida</taxon>
        <taxon>eudicotyledons</taxon>
        <taxon>Gunneridae</taxon>
        <taxon>Pentapetalae</taxon>
        <taxon>asterids</taxon>
        <taxon>lamiids</taxon>
        <taxon>Solanales</taxon>
        <taxon>Solanaceae</taxon>
        <taxon>Nicotianoideae</taxon>
        <taxon>Nicotianeae</taxon>
        <taxon>Nicotiana</taxon>
    </lineage>
</organism>
<reference evidence="1" key="1">
    <citation type="journal article" date="2014" name="Nat. Commun.">
        <title>The tobacco genome sequence and its comparison with those of tomato and potato.</title>
        <authorList>
            <person name="Sierro N."/>
            <person name="Battey J.N."/>
            <person name="Ouadi S."/>
            <person name="Bakaher N."/>
            <person name="Bovet L."/>
            <person name="Willig A."/>
            <person name="Goepfert S."/>
            <person name="Peitsch M.C."/>
            <person name="Ivanov N.V."/>
        </authorList>
    </citation>
    <scope>NUCLEOTIDE SEQUENCE [LARGE SCALE GENOMIC DNA]</scope>
</reference>
<dbReference type="Proteomes" id="UP000790787">
    <property type="component" value="Chromosome 11"/>
</dbReference>
<dbReference type="RefSeq" id="XP_075082060.1">
    <property type="nucleotide sequence ID" value="XM_075225959.1"/>
</dbReference>